<keyword evidence="3" id="KW-1185">Reference proteome</keyword>
<reference evidence="2" key="1">
    <citation type="journal article" date="2023" name="G3 (Bethesda)">
        <title>Whole genome assemblies of Zophobas morio and Tenebrio molitor.</title>
        <authorList>
            <person name="Kaur S."/>
            <person name="Stinson S.A."/>
            <person name="diCenzo G.C."/>
        </authorList>
    </citation>
    <scope>NUCLEOTIDE SEQUENCE</scope>
    <source>
        <strain evidence="2">QUZm001</strain>
    </source>
</reference>
<evidence type="ECO:0000313" key="3">
    <source>
        <dbReference type="Proteomes" id="UP001168821"/>
    </source>
</evidence>
<evidence type="ECO:0000313" key="2">
    <source>
        <dbReference type="EMBL" id="KAJ3666776.1"/>
    </source>
</evidence>
<accession>A0AA38J756</accession>
<organism evidence="2 3">
    <name type="scientific">Zophobas morio</name>
    <dbReference type="NCBI Taxonomy" id="2755281"/>
    <lineage>
        <taxon>Eukaryota</taxon>
        <taxon>Metazoa</taxon>
        <taxon>Ecdysozoa</taxon>
        <taxon>Arthropoda</taxon>
        <taxon>Hexapoda</taxon>
        <taxon>Insecta</taxon>
        <taxon>Pterygota</taxon>
        <taxon>Neoptera</taxon>
        <taxon>Endopterygota</taxon>
        <taxon>Coleoptera</taxon>
        <taxon>Polyphaga</taxon>
        <taxon>Cucujiformia</taxon>
        <taxon>Tenebrionidae</taxon>
        <taxon>Zophobas</taxon>
    </lineage>
</organism>
<sequence>MTYERSSAGSPGLFLAKCMLKKVMNVQRQIEKSSAVIGDSPPNPGALRSHSSPRRIYSLAGPSRKLCHTSFRHEFLQVLYSGSLFVRPLVNIRVSLLRHGH</sequence>
<name>A0AA38J756_9CUCU</name>
<evidence type="ECO:0000256" key="1">
    <source>
        <dbReference type="SAM" id="MobiDB-lite"/>
    </source>
</evidence>
<protein>
    <submittedName>
        <fullName evidence="2">Uncharacterized protein</fullName>
    </submittedName>
</protein>
<dbReference type="EMBL" id="JALNTZ010000001">
    <property type="protein sequence ID" value="KAJ3666776.1"/>
    <property type="molecule type" value="Genomic_DNA"/>
</dbReference>
<comment type="caution">
    <text evidence="2">The sequence shown here is derived from an EMBL/GenBank/DDBJ whole genome shotgun (WGS) entry which is preliminary data.</text>
</comment>
<gene>
    <name evidence="2" type="ORF">Zmor_002207</name>
</gene>
<proteinExistence type="predicted"/>
<feature type="region of interest" description="Disordered" evidence="1">
    <location>
        <begin position="33"/>
        <end position="53"/>
    </location>
</feature>
<dbReference type="AlphaFoldDB" id="A0AA38J756"/>
<dbReference type="Proteomes" id="UP001168821">
    <property type="component" value="Unassembled WGS sequence"/>
</dbReference>